<dbReference type="SMART" id="SM01080">
    <property type="entry name" value="CHASE2"/>
    <property type="match status" value="1"/>
</dbReference>
<dbReference type="GO" id="GO:0005524">
    <property type="term" value="F:ATP binding"/>
    <property type="evidence" value="ECO:0007669"/>
    <property type="project" value="UniProtKB-KW"/>
</dbReference>
<keyword evidence="5" id="KW-0418">Kinase</keyword>
<dbReference type="SUPFAM" id="SSF55874">
    <property type="entry name" value="ATPase domain of HSP90 chaperone/DNA topoisomerase II/histidine kinase"/>
    <property type="match status" value="1"/>
</dbReference>
<evidence type="ECO:0000256" key="7">
    <source>
        <dbReference type="ARBA" id="ARBA00023012"/>
    </source>
</evidence>
<dbReference type="EC" id="2.7.13.3" evidence="2"/>
<keyword evidence="9" id="KW-0472">Membrane</keyword>
<dbReference type="InterPro" id="IPR036097">
    <property type="entry name" value="HisK_dim/P_sf"/>
</dbReference>
<dbReference type="EMBL" id="BLXX01000001">
    <property type="protein sequence ID" value="GFO58269.1"/>
    <property type="molecule type" value="Genomic_DNA"/>
</dbReference>
<feature type="transmembrane region" description="Helical" evidence="9">
    <location>
        <begin position="12"/>
        <end position="32"/>
    </location>
</feature>
<keyword evidence="7" id="KW-0902">Two-component regulatory system</keyword>
<evidence type="ECO:0000313" key="13">
    <source>
        <dbReference type="Proteomes" id="UP000556026"/>
    </source>
</evidence>
<dbReference type="PROSITE" id="PS50112">
    <property type="entry name" value="PAS"/>
    <property type="match status" value="1"/>
</dbReference>
<gene>
    <name evidence="12" type="ORF">GMST_05940</name>
</gene>
<dbReference type="Pfam" id="PF05226">
    <property type="entry name" value="CHASE2"/>
    <property type="match status" value="1"/>
</dbReference>
<dbReference type="Gene3D" id="1.10.287.130">
    <property type="match status" value="1"/>
</dbReference>
<dbReference type="InterPro" id="IPR003594">
    <property type="entry name" value="HATPase_dom"/>
</dbReference>
<evidence type="ECO:0000256" key="3">
    <source>
        <dbReference type="ARBA" id="ARBA00022679"/>
    </source>
</evidence>
<comment type="caution">
    <text evidence="12">The sequence shown here is derived from an EMBL/GenBank/DDBJ whole genome shotgun (WGS) entry which is preliminary data.</text>
</comment>
<feature type="domain" description="Histidine kinase" evidence="10">
    <location>
        <begin position="606"/>
        <end position="789"/>
    </location>
</feature>
<dbReference type="GO" id="GO:0000155">
    <property type="term" value="F:phosphorelay sensor kinase activity"/>
    <property type="evidence" value="ECO:0007669"/>
    <property type="project" value="InterPro"/>
</dbReference>
<dbReference type="PANTHER" id="PTHR43065:SF46">
    <property type="entry name" value="C4-DICARBOXYLATE TRANSPORT SENSOR PROTEIN DCTB"/>
    <property type="match status" value="1"/>
</dbReference>
<keyword evidence="3" id="KW-0808">Transferase</keyword>
<proteinExistence type="predicted"/>
<keyword evidence="9" id="KW-0812">Transmembrane</keyword>
<dbReference type="Pfam" id="PF02518">
    <property type="entry name" value="HATPase_c"/>
    <property type="match status" value="1"/>
</dbReference>
<evidence type="ECO:0000256" key="1">
    <source>
        <dbReference type="ARBA" id="ARBA00000085"/>
    </source>
</evidence>
<dbReference type="CDD" id="cd00130">
    <property type="entry name" value="PAS"/>
    <property type="match status" value="1"/>
</dbReference>
<keyword evidence="6" id="KW-0067">ATP-binding</keyword>
<reference evidence="13" key="1">
    <citation type="submission" date="2020-06" db="EMBL/GenBank/DDBJ databases">
        <title>Draft genomic sequence of Geomonas sp. Red330.</title>
        <authorList>
            <person name="Itoh H."/>
            <person name="Zhenxing X."/>
            <person name="Ushijima N."/>
            <person name="Masuda Y."/>
            <person name="Shiratori Y."/>
            <person name="Senoo K."/>
        </authorList>
    </citation>
    <scope>NUCLEOTIDE SEQUENCE [LARGE SCALE GENOMIC DNA]</scope>
    <source>
        <strain evidence="13">Red330</strain>
    </source>
</reference>
<organism evidence="12 13">
    <name type="scientific">Geomonas silvestris</name>
    <dbReference type="NCBI Taxonomy" id="2740184"/>
    <lineage>
        <taxon>Bacteria</taxon>
        <taxon>Pseudomonadati</taxon>
        <taxon>Thermodesulfobacteriota</taxon>
        <taxon>Desulfuromonadia</taxon>
        <taxon>Geobacterales</taxon>
        <taxon>Geobacteraceae</taxon>
        <taxon>Geomonas</taxon>
    </lineage>
</organism>
<dbReference type="RefSeq" id="WP_183353113.1">
    <property type="nucleotide sequence ID" value="NZ_BLXX01000001.1"/>
</dbReference>
<feature type="transmembrane region" description="Helical" evidence="9">
    <location>
        <begin position="389"/>
        <end position="409"/>
    </location>
</feature>
<dbReference type="Gene3D" id="3.30.450.20">
    <property type="entry name" value="PAS domain"/>
    <property type="match status" value="1"/>
</dbReference>
<accession>A0A6V8MF50</accession>
<dbReference type="AlphaFoldDB" id="A0A6V8MF50"/>
<dbReference type="NCBIfam" id="TIGR00229">
    <property type="entry name" value="sensory_box"/>
    <property type="match status" value="1"/>
</dbReference>
<dbReference type="SUPFAM" id="SSF47384">
    <property type="entry name" value="Homodimeric domain of signal transducing histidine kinase"/>
    <property type="match status" value="1"/>
</dbReference>
<evidence type="ECO:0000256" key="5">
    <source>
        <dbReference type="ARBA" id="ARBA00022777"/>
    </source>
</evidence>
<dbReference type="Gene3D" id="3.30.565.10">
    <property type="entry name" value="Histidine kinase-like ATPase, C-terminal domain"/>
    <property type="match status" value="1"/>
</dbReference>
<dbReference type="PANTHER" id="PTHR43065">
    <property type="entry name" value="SENSOR HISTIDINE KINASE"/>
    <property type="match status" value="1"/>
</dbReference>
<name>A0A6V8MF50_9BACT</name>
<comment type="catalytic activity">
    <reaction evidence="1">
        <text>ATP + protein L-histidine = ADP + protein N-phospho-L-histidine.</text>
        <dbReference type="EC" id="2.7.13.3"/>
    </reaction>
</comment>
<dbReference type="InterPro" id="IPR005467">
    <property type="entry name" value="His_kinase_dom"/>
</dbReference>
<keyword evidence="9" id="KW-1133">Transmembrane helix</keyword>
<feature type="region of interest" description="Disordered" evidence="8">
    <location>
        <begin position="113"/>
        <end position="137"/>
    </location>
</feature>
<dbReference type="InterPro" id="IPR000014">
    <property type="entry name" value="PAS"/>
</dbReference>
<evidence type="ECO:0000313" key="12">
    <source>
        <dbReference type="EMBL" id="GFO58269.1"/>
    </source>
</evidence>
<dbReference type="SMART" id="SM00388">
    <property type="entry name" value="HisKA"/>
    <property type="match status" value="1"/>
</dbReference>
<feature type="domain" description="PAS" evidence="11">
    <location>
        <begin position="458"/>
        <end position="494"/>
    </location>
</feature>
<protein>
    <recommendedName>
        <fullName evidence="2">histidine kinase</fullName>
        <ecNumber evidence="2">2.7.13.3</ecNumber>
    </recommendedName>
</protein>
<keyword evidence="13" id="KW-1185">Reference proteome</keyword>
<sequence>MPLPTDPQPRTTRTLLFVAGALTLLLGIAYLLQPRLIAATNNRATDLVLNLSKPRPSTGAVVIVDIDDQSLARYGRWPWPRDRMARLLEAIASSGAAAVGLDLILAEPEPRAASPRALPGMPAPAGEGAGSSASATADPDGTLAATLGMGPFVLGYQFLFQNTPQPNSGCQLHPRGVVWIDRSEPAAVKPEFFAAQGVVCNQAPFADAVKRSGFLNAGADEDGVLRRVPLLIGYRGNLYPSLSLALLMQYLHSEQIEVLERDMGRLDLLVGGRSIPIDLRGNLPVRFLEPGTAAARLSAADLLERSPARAELAGKVVIVGCSAAGLDTQHHTSAGVLTSHAEVHAQVLDNLLSGRPVTRPDSYLLWELLAGVLAAAATTWAVLRLGVVSGAAAGAAGIAGCWLAAVLLFQQRAALFSPLLPTLQVFGNYLVLTLIKTRQGQQVAHQAASSTLILLKSSEKNLNSIINSVPDIIFRLDAAGRVIFLSPAITRYTSDPTTLLGKPILDLVPPEELPLANHRLNEKRTGSRATRDLELHLLLPHGDGGTWAPVGPFSISAEGIYRGDVPSPDEFLGTQGIIRDIAEQKMLEEKLLQAQKMEAIGRLAAGIAHDLNNILVGLVAYPDLLLLELPPESPLRDKLSLIQRSGQKAAAIVQDLLTLGRRGTPAQEVVSLNLLITEYLGTLEFAACLREHPHITLESDLAEDLACVRGSRLHLAKALMNMVNNAFEAMPAGGEVRVSTCNRSLERSYRGYEEVPAGDWVCVSVRDEGVGVAERDLHRIFEPFSARRR</sequence>
<dbReference type="PROSITE" id="PS50109">
    <property type="entry name" value="HIS_KIN"/>
    <property type="match status" value="1"/>
</dbReference>
<evidence type="ECO:0000256" key="2">
    <source>
        <dbReference type="ARBA" id="ARBA00012438"/>
    </source>
</evidence>
<dbReference type="CDD" id="cd00082">
    <property type="entry name" value="HisKA"/>
    <property type="match status" value="1"/>
</dbReference>
<evidence type="ECO:0000256" key="4">
    <source>
        <dbReference type="ARBA" id="ARBA00022741"/>
    </source>
</evidence>
<dbReference type="SUPFAM" id="SSF55785">
    <property type="entry name" value="PYP-like sensor domain (PAS domain)"/>
    <property type="match status" value="1"/>
</dbReference>
<dbReference type="Pfam" id="PF00512">
    <property type="entry name" value="HisKA"/>
    <property type="match status" value="1"/>
</dbReference>
<evidence type="ECO:0000256" key="6">
    <source>
        <dbReference type="ARBA" id="ARBA00022840"/>
    </source>
</evidence>
<dbReference type="SMART" id="SM00091">
    <property type="entry name" value="PAS"/>
    <property type="match status" value="1"/>
</dbReference>
<dbReference type="InterPro" id="IPR035965">
    <property type="entry name" value="PAS-like_dom_sf"/>
</dbReference>
<dbReference type="InterPro" id="IPR007890">
    <property type="entry name" value="CHASE2"/>
</dbReference>
<evidence type="ECO:0000256" key="9">
    <source>
        <dbReference type="SAM" id="Phobius"/>
    </source>
</evidence>
<dbReference type="Proteomes" id="UP000556026">
    <property type="component" value="Unassembled WGS sequence"/>
</dbReference>
<keyword evidence="4" id="KW-0547">Nucleotide-binding</keyword>
<dbReference type="InterPro" id="IPR003661">
    <property type="entry name" value="HisK_dim/P_dom"/>
</dbReference>
<feature type="transmembrane region" description="Helical" evidence="9">
    <location>
        <begin position="363"/>
        <end position="383"/>
    </location>
</feature>
<evidence type="ECO:0000259" key="11">
    <source>
        <dbReference type="PROSITE" id="PS50112"/>
    </source>
</evidence>
<evidence type="ECO:0000256" key="8">
    <source>
        <dbReference type="SAM" id="MobiDB-lite"/>
    </source>
</evidence>
<dbReference type="InterPro" id="IPR036890">
    <property type="entry name" value="HATPase_C_sf"/>
</dbReference>
<evidence type="ECO:0000259" key="10">
    <source>
        <dbReference type="PROSITE" id="PS50109"/>
    </source>
</evidence>